<dbReference type="InterPro" id="IPR038564">
    <property type="entry name" value="Maf1_sf"/>
</dbReference>
<reference evidence="2" key="1">
    <citation type="journal article" date="2019" name="G3 (Bethesda)">
        <title>Genome Assemblies of Two Rare Opportunistic Yeast Pathogens: Diutina rugosa (syn. Candida rugosa) and Trichomonascus ciferrii (syn. Candida ciferrii).</title>
        <authorList>
            <person name="Mixao V."/>
            <person name="Saus E."/>
            <person name="Hansen A.P."/>
            <person name="Lass-Florl C."/>
            <person name="Gabaldon T."/>
        </authorList>
    </citation>
    <scope>NUCLEOTIDE SEQUENCE</scope>
    <source>
        <strain evidence="2">CBS 4856</strain>
    </source>
</reference>
<dbReference type="OrthoDB" id="277029at2759"/>
<dbReference type="VEuPathDB" id="FungiDB:TRICI_000219"/>
<dbReference type="GO" id="GO:0016480">
    <property type="term" value="P:negative regulation of transcription by RNA polymerase III"/>
    <property type="evidence" value="ECO:0007669"/>
    <property type="project" value="InterPro"/>
</dbReference>
<dbReference type="PANTHER" id="PTHR22504">
    <property type="entry name" value="REPRESSOR OF RNA POLYMERASE III TRANSCRIPTION MAF1"/>
    <property type="match status" value="1"/>
</dbReference>
<dbReference type="Proteomes" id="UP000761534">
    <property type="component" value="Unassembled WGS sequence"/>
</dbReference>
<feature type="region of interest" description="Disordered" evidence="1">
    <location>
        <begin position="87"/>
        <end position="121"/>
    </location>
</feature>
<dbReference type="Pfam" id="PF09174">
    <property type="entry name" value="Maf1"/>
    <property type="match status" value="1"/>
</dbReference>
<dbReference type="GO" id="GO:0000994">
    <property type="term" value="F:RNA polymerase III core binding"/>
    <property type="evidence" value="ECO:0007669"/>
    <property type="project" value="TreeGrafter"/>
</dbReference>
<proteinExistence type="predicted"/>
<keyword evidence="3" id="KW-1185">Reference proteome</keyword>
<organism evidence="2 3">
    <name type="scientific">Trichomonascus ciferrii</name>
    <dbReference type="NCBI Taxonomy" id="44093"/>
    <lineage>
        <taxon>Eukaryota</taxon>
        <taxon>Fungi</taxon>
        <taxon>Dikarya</taxon>
        <taxon>Ascomycota</taxon>
        <taxon>Saccharomycotina</taxon>
        <taxon>Dipodascomycetes</taxon>
        <taxon>Dipodascales</taxon>
        <taxon>Trichomonascaceae</taxon>
        <taxon>Trichomonascus</taxon>
        <taxon>Trichomonascus ciferrii complex</taxon>
    </lineage>
</organism>
<sequence>MKVSSRMFYTASVSPTQLPTHPVVLVTARYPPHQTITTFTPPSLKDLYASPEGLIPRDMPPDSSSSASERVPDGVMNHPTIAVGIYGPELSGGRPPDPPGSASQRVLGGQKGFISGGRPPDPVGSLRSRLWLEKINSTLCFDTPECKIVGGVDLFTTKPTGTDKKLFKTIDKQLDSQHQDSLLHQSHQHAEFPFSSSVSPPTTVSVFSPPDEIQIGPGKSLSSSPFGPLDQAASRKVFTYLISVLNAAHPDHDFTALQPQDFKKETNCTKVINAFNNILFGLGMPLRPHLWDYLDKQMDLSQCAIYSHTPPQSFLQDEPGVMWSLMWFFFNKRRKRVAHLHLQAVRHHHYPPISTPVKRHVRSGSSIEDEEEYDLTYSSDTSYNYIDEDEVVGGLEMDD</sequence>
<dbReference type="AlphaFoldDB" id="A0A642VE07"/>
<evidence type="ECO:0000313" key="3">
    <source>
        <dbReference type="Proteomes" id="UP000761534"/>
    </source>
</evidence>
<dbReference type="InterPro" id="IPR015257">
    <property type="entry name" value="Maf1"/>
</dbReference>
<accession>A0A642VE07</accession>
<dbReference type="GO" id="GO:0005634">
    <property type="term" value="C:nucleus"/>
    <property type="evidence" value="ECO:0007669"/>
    <property type="project" value="TreeGrafter"/>
</dbReference>
<dbReference type="Gene3D" id="3.40.1000.50">
    <property type="entry name" value="Repressor of RNA polymerase III transcription Maf1"/>
    <property type="match status" value="1"/>
</dbReference>
<comment type="caution">
    <text evidence="2">The sequence shown here is derived from an EMBL/GenBank/DDBJ whole genome shotgun (WGS) entry which is preliminary data.</text>
</comment>
<protein>
    <recommendedName>
        <fullName evidence="4">Repressor of RNA polymerase III transcription MAF1</fullName>
    </recommendedName>
</protein>
<name>A0A642VE07_9ASCO</name>
<gene>
    <name evidence="2" type="ORF">TRICI_000219</name>
</gene>
<evidence type="ECO:0008006" key="4">
    <source>
        <dbReference type="Google" id="ProtNLM"/>
    </source>
</evidence>
<evidence type="ECO:0000313" key="2">
    <source>
        <dbReference type="EMBL" id="KAA8917618.1"/>
    </source>
</evidence>
<dbReference type="PANTHER" id="PTHR22504:SF0">
    <property type="entry name" value="REPRESSOR OF RNA POLYMERASE III TRANSCRIPTION MAF1 HOMOLOG"/>
    <property type="match status" value="1"/>
</dbReference>
<dbReference type="EMBL" id="SWFS01000024">
    <property type="protein sequence ID" value="KAA8917618.1"/>
    <property type="molecule type" value="Genomic_DNA"/>
</dbReference>
<evidence type="ECO:0000256" key="1">
    <source>
        <dbReference type="SAM" id="MobiDB-lite"/>
    </source>
</evidence>